<gene>
    <name evidence="1" type="ORF">XNOV1_A001098</name>
</gene>
<protein>
    <submittedName>
        <fullName evidence="1">Uncharacterized protein</fullName>
    </submittedName>
</protein>
<accession>A0AAV1FVX1</accession>
<keyword evidence="2" id="KW-1185">Reference proteome</keyword>
<dbReference type="EMBL" id="OY660873">
    <property type="protein sequence ID" value="CAJ1065223.1"/>
    <property type="molecule type" value="Genomic_DNA"/>
</dbReference>
<proteinExistence type="predicted"/>
<name>A0AAV1FVX1_XYRNO</name>
<sequence length="115" mass="12669">MFVGQGEFTAVTAGRAELLSAVECRRKTESLRRTIAAELLTCQCFDLNPQLSNNTSDSVTACLLFVSEVFKLSSRFPPSNVFPRREAAVERSAAIFGPAWEWDTTILAPQILRGS</sequence>
<reference evidence="1" key="1">
    <citation type="submission" date="2023-08" db="EMBL/GenBank/DDBJ databases">
        <authorList>
            <person name="Alioto T."/>
            <person name="Alioto T."/>
            <person name="Gomez Garrido J."/>
        </authorList>
    </citation>
    <scope>NUCLEOTIDE SEQUENCE</scope>
</reference>
<organism evidence="1 2">
    <name type="scientific">Xyrichtys novacula</name>
    <name type="common">Pearly razorfish</name>
    <name type="synonym">Hemipteronotus novacula</name>
    <dbReference type="NCBI Taxonomy" id="13765"/>
    <lineage>
        <taxon>Eukaryota</taxon>
        <taxon>Metazoa</taxon>
        <taxon>Chordata</taxon>
        <taxon>Craniata</taxon>
        <taxon>Vertebrata</taxon>
        <taxon>Euteleostomi</taxon>
        <taxon>Actinopterygii</taxon>
        <taxon>Neopterygii</taxon>
        <taxon>Teleostei</taxon>
        <taxon>Neoteleostei</taxon>
        <taxon>Acanthomorphata</taxon>
        <taxon>Eupercaria</taxon>
        <taxon>Labriformes</taxon>
        <taxon>Labridae</taxon>
        <taxon>Xyrichtys</taxon>
    </lineage>
</organism>
<evidence type="ECO:0000313" key="1">
    <source>
        <dbReference type="EMBL" id="CAJ1065223.1"/>
    </source>
</evidence>
<dbReference type="Proteomes" id="UP001178508">
    <property type="component" value="Chromosome 10"/>
</dbReference>
<dbReference type="AlphaFoldDB" id="A0AAV1FVX1"/>
<evidence type="ECO:0000313" key="2">
    <source>
        <dbReference type="Proteomes" id="UP001178508"/>
    </source>
</evidence>